<dbReference type="EMBL" id="JXTB01000881">
    <property type="protein sequence ID" value="PON32012.1"/>
    <property type="molecule type" value="Genomic_DNA"/>
</dbReference>
<sequence length="112" mass="12859">MAARCLPSRINRSLCVPRAAIWPENTLWTIFSSAKAKRARFEEKWRGLGMPVKVLLDSMMTNLVAYGSSSCHRMSSMSSSLLKMMASKIRRGWDGTDQLWRRQRWSIDTFSA</sequence>
<evidence type="ECO:0000313" key="1">
    <source>
        <dbReference type="EMBL" id="PON32012.1"/>
    </source>
</evidence>
<accession>A0A2P5A644</accession>
<reference evidence="2" key="1">
    <citation type="submission" date="2016-06" db="EMBL/GenBank/DDBJ databases">
        <title>Parallel loss of symbiosis genes in relatives of nitrogen-fixing non-legume Parasponia.</title>
        <authorList>
            <person name="Van Velzen R."/>
            <person name="Holmer R."/>
            <person name="Bu F."/>
            <person name="Rutten L."/>
            <person name="Van Zeijl A."/>
            <person name="Liu W."/>
            <person name="Santuari L."/>
            <person name="Cao Q."/>
            <person name="Sharma T."/>
            <person name="Shen D."/>
            <person name="Roswanjaya Y."/>
            <person name="Wardhani T."/>
            <person name="Kalhor M.S."/>
            <person name="Jansen J."/>
            <person name="Van den Hoogen J."/>
            <person name="Gungor B."/>
            <person name="Hartog M."/>
            <person name="Hontelez J."/>
            <person name="Verver J."/>
            <person name="Yang W.-C."/>
            <person name="Schijlen E."/>
            <person name="Repin R."/>
            <person name="Schilthuizen M."/>
            <person name="Schranz E."/>
            <person name="Heidstra R."/>
            <person name="Miyata K."/>
            <person name="Fedorova E."/>
            <person name="Kohlen W."/>
            <person name="Bisseling T."/>
            <person name="Smit S."/>
            <person name="Geurts R."/>
        </authorList>
    </citation>
    <scope>NUCLEOTIDE SEQUENCE [LARGE SCALE GENOMIC DNA]</scope>
    <source>
        <strain evidence="2">cv. WU1-14</strain>
    </source>
</reference>
<proteinExistence type="predicted"/>
<dbReference type="AlphaFoldDB" id="A0A2P5A644"/>
<organism evidence="1 2">
    <name type="scientific">Parasponia andersonii</name>
    <name type="common">Sponia andersonii</name>
    <dbReference type="NCBI Taxonomy" id="3476"/>
    <lineage>
        <taxon>Eukaryota</taxon>
        <taxon>Viridiplantae</taxon>
        <taxon>Streptophyta</taxon>
        <taxon>Embryophyta</taxon>
        <taxon>Tracheophyta</taxon>
        <taxon>Spermatophyta</taxon>
        <taxon>Magnoliopsida</taxon>
        <taxon>eudicotyledons</taxon>
        <taxon>Gunneridae</taxon>
        <taxon>Pentapetalae</taxon>
        <taxon>rosids</taxon>
        <taxon>fabids</taxon>
        <taxon>Rosales</taxon>
        <taxon>Cannabaceae</taxon>
        <taxon>Parasponia</taxon>
    </lineage>
</organism>
<dbReference type="OrthoDB" id="10324988at2759"/>
<gene>
    <name evidence="1" type="ORF">PanWU01x14_364960</name>
</gene>
<comment type="caution">
    <text evidence="1">The sequence shown here is derived from an EMBL/GenBank/DDBJ whole genome shotgun (WGS) entry which is preliminary data.</text>
</comment>
<evidence type="ECO:0000313" key="2">
    <source>
        <dbReference type="Proteomes" id="UP000237105"/>
    </source>
</evidence>
<keyword evidence="2" id="KW-1185">Reference proteome</keyword>
<name>A0A2P5A644_PARAD</name>
<protein>
    <submittedName>
        <fullName evidence="1">Uncharacterized protein</fullName>
    </submittedName>
</protein>
<dbReference type="Proteomes" id="UP000237105">
    <property type="component" value="Unassembled WGS sequence"/>
</dbReference>